<evidence type="ECO:0008006" key="4">
    <source>
        <dbReference type="Google" id="ProtNLM"/>
    </source>
</evidence>
<dbReference type="SUPFAM" id="SSF47598">
    <property type="entry name" value="Ribbon-helix-helix"/>
    <property type="match status" value="1"/>
</dbReference>
<evidence type="ECO:0000313" key="2">
    <source>
        <dbReference type="EMBL" id="MFC4106756.1"/>
    </source>
</evidence>
<dbReference type="EMBL" id="JBHSBN010000007">
    <property type="protein sequence ID" value="MFC4106756.1"/>
    <property type="molecule type" value="Genomic_DNA"/>
</dbReference>
<dbReference type="InterPro" id="IPR010985">
    <property type="entry name" value="Ribbon_hlx_hlx"/>
</dbReference>
<dbReference type="RefSeq" id="WP_377544992.1">
    <property type="nucleotide sequence ID" value="NZ_JBHSBN010000007.1"/>
</dbReference>
<name>A0ABV8KL67_9ACTN</name>
<accession>A0ABV8KL67</accession>
<sequence length="97" mass="10699">MTVALTIRDVREDVRDLLARQARERGQSLQAFLLSVINRQADFGRNRQILAEISQELDDDGGADQDAPDAAELIARARAERGLPDRTSSARPGRDVA</sequence>
<evidence type="ECO:0000313" key="3">
    <source>
        <dbReference type="Proteomes" id="UP001595868"/>
    </source>
</evidence>
<proteinExistence type="predicted"/>
<dbReference type="Proteomes" id="UP001595868">
    <property type="component" value="Unassembled WGS sequence"/>
</dbReference>
<reference evidence="3" key="1">
    <citation type="journal article" date="2019" name="Int. J. Syst. Evol. Microbiol.">
        <title>The Global Catalogue of Microorganisms (GCM) 10K type strain sequencing project: providing services to taxonomists for standard genome sequencing and annotation.</title>
        <authorList>
            <consortium name="The Broad Institute Genomics Platform"/>
            <consortium name="The Broad Institute Genome Sequencing Center for Infectious Disease"/>
            <person name="Wu L."/>
            <person name="Ma J."/>
        </authorList>
    </citation>
    <scope>NUCLEOTIDE SEQUENCE [LARGE SCALE GENOMIC DNA]</scope>
    <source>
        <strain evidence="3">2902at01</strain>
    </source>
</reference>
<organism evidence="2 3">
    <name type="scientific">Micromonospora zhanjiangensis</name>
    <dbReference type="NCBI Taxonomy" id="1522057"/>
    <lineage>
        <taxon>Bacteria</taxon>
        <taxon>Bacillati</taxon>
        <taxon>Actinomycetota</taxon>
        <taxon>Actinomycetes</taxon>
        <taxon>Micromonosporales</taxon>
        <taxon>Micromonosporaceae</taxon>
        <taxon>Micromonospora</taxon>
    </lineage>
</organism>
<comment type="caution">
    <text evidence="2">The sequence shown here is derived from an EMBL/GenBank/DDBJ whole genome shotgun (WGS) entry which is preliminary data.</text>
</comment>
<protein>
    <recommendedName>
        <fullName evidence="4">Ribbon-helix-helix protein, copG family</fullName>
    </recommendedName>
</protein>
<evidence type="ECO:0000256" key="1">
    <source>
        <dbReference type="SAM" id="MobiDB-lite"/>
    </source>
</evidence>
<keyword evidence="3" id="KW-1185">Reference proteome</keyword>
<feature type="region of interest" description="Disordered" evidence="1">
    <location>
        <begin position="78"/>
        <end position="97"/>
    </location>
</feature>
<gene>
    <name evidence="2" type="ORF">ACFOX0_12560</name>
</gene>